<dbReference type="PROSITE" id="PS51257">
    <property type="entry name" value="PROKAR_LIPOPROTEIN"/>
    <property type="match status" value="1"/>
</dbReference>
<accession>A0ABS4WK97</accession>
<dbReference type="EMBL" id="JAGIOE010000001">
    <property type="protein sequence ID" value="MBP2376388.1"/>
    <property type="molecule type" value="Genomic_DNA"/>
</dbReference>
<proteinExistence type="predicted"/>
<gene>
    <name evidence="2" type="ORF">JOF46_004300</name>
</gene>
<evidence type="ECO:0000313" key="2">
    <source>
        <dbReference type="EMBL" id="MBP2376388.1"/>
    </source>
</evidence>
<organism evidence="2 3">
    <name type="scientific">Paeniglutamicibacter psychrophenolicus</name>
    <dbReference type="NCBI Taxonomy" id="257454"/>
    <lineage>
        <taxon>Bacteria</taxon>
        <taxon>Bacillati</taxon>
        <taxon>Actinomycetota</taxon>
        <taxon>Actinomycetes</taxon>
        <taxon>Micrococcales</taxon>
        <taxon>Micrococcaceae</taxon>
        <taxon>Paeniglutamicibacter</taxon>
    </lineage>
</organism>
<dbReference type="RefSeq" id="WP_209911294.1">
    <property type="nucleotide sequence ID" value="NZ_BAAAMI010000012.1"/>
</dbReference>
<protein>
    <submittedName>
        <fullName evidence="2">Uncharacterized protein</fullName>
    </submittedName>
</protein>
<comment type="caution">
    <text evidence="2">The sequence shown here is derived from an EMBL/GenBank/DDBJ whole genome shotgun (WGS) entry which is preliminary data.</text>
</comment>
<keyword evidence="3" id="KW-1185">Reference proteome</keyword>
<evidence type="ECO:0000313" key="3">
    <source>
        <dbReference type="Proteomes" id="UP000766570"/>
    </source>
</evidence>
<keyword evidence="1" id="KW-0732">Signal</keyword>
<feature type="chain" id="PRO_5046275315" evidence="1">
    <location>
        <begin position="30"/>
        <end position="143"/>
    </location>
</feature>
<name>A0ABS4WK97_9MICC</name>
<reference evidence="2 3" key="1">
    <citation type="submission" date="2021-03" db="EMBL/GenBank/DDBJ databases">
        <title>Sequencing the genomes of 1000 actinobacteria strains.</title>
        <authorList>
            <person name="Klenk H.-P."/>
        </authorList>
    </citation>
    <scope>NUCLEOTIDE SEQUENCE [LARGE SCALE GENOMIC DNA]</scope>
    <source>
        <strain evidence="2 3">DSM 15454</strain>
    </source>
</reference>
<sequence>MKKALRGAGMASVLLAALLLASCAEPVSVAERTAPELPGSLTQAQRGNLEPGEPATFWLQAGSRFALVTWGSSSCPAVVTRMDAMGADAIELRVESSGGSGPCSADLAPTTHELELPESVTRRPVTLTLHYADGPDARTLVLD</sequence>
<feature type="signal peptide" evidence="1">
    <location>
        <begin position="1"/>
        <end position="29"/>
    </location>
</feature>
<dbReference type="Proteomes" id="UP000766570">
    <property type="component" value="Unassembled WGS sequence"/>
</dbReference>
<evidence type="ECO:0000256" key="1">
    <source>
        <dbReference type="SAM" id="SignalP"/>
    </source>
</evidence>